<name>A0A6P1YG78_9HYPH</name>
<keyword evidence="6" id="KW-0464">Manganese</keyword>
<dbReference type="PROSITE" id="PS51462">
    <property type="entry name" value="NUDIX"/>
    <property type="match status" value="1"/>
</dbReference>
<dbReference type="PANTHER" id="PTHR12318">
    <property type="entry name" value="TESTOSTERONE-REGULATED PROTEIN RP2"/>
    <property type="match status" value="1"/>
</dbReference>
<protein>
    <submittedName>
        <fullName evidence="8">NUDIX domain-containing protein</fullName>
    </submittedName>
</protein>
<evidence type="ECO:0000256" key="5">
    <source>
        <dbReference type="ARBA" id="ARBA00022842"/>
    </source>
</evidence>
<evidence type="ECO:0000256" key="3">
    <source>
        <dbReference type="ARBA" id="ARBA00022723"/>
    </source>
</evidence>
<evidence type="ECO:0000313" key="8">
    <source>
        <dbReference type="EMBL" id="QIB32318.1"/>
    </source>
</evidence>
<dbReference type="KEGG" id="apra:G3A50_00315"/>
<dbReference type="RefSeq" id="WP_163073263.1">
    <property type="nucleotide sequence ID" value="NZ_CP048630.1"/>
</dbReference>
<evidence type="ECO:0000313" key="9">
    <source>
        <dbReference type="Proteomes" id="UP000464751"/>
    </source>
</evidence>
<dbReference type="AlphaFoldDB" id="A0A6P1YG78"/>
<evidence type="ECO:0000259" key="7">
    <source>
        <dbReference type="PROSITE" id="PS51462"/>
    </source>
</evidence>
<reference evidence="8 9" key="1">
    <citation type="submission" date="2020-02" db="EMBL/GenBank/DDBJ databases">
        <authorList>
            <person name="Li G."/>
        </authorList>
    </citation>
    <scope>NUCLEOTIDE SEQUENCE [LARGE SCALE GENOMIC DNA]</scope>
    <source>
        <strain evidence="8 9">DSM 102029</strain>
    </source>
</reference>
<dbReference type="Gene3D" id="3.90.79.10">
    <property type="entry name" value="Nucleoside Triphosphate Pyrophosphohydrolase"/>
    <property type="match status" value="1"/>
</dbReference>
<dbReference type="SUPFAM" id="SSF55811">
    <property type="entry name" value="Nudix"/>
    <property type="match status" value="1"/>
</dbReference>
<dbReference type="InterPro" id="IPR015797">
    <property type="entry name" value="NUDIX_hydrolase-like_dom_sf"/>
</dbReference>
<dbReference type="Proteomes" id="UP000464751">
    <property type="component" value="Chromosome"/>
</dbReference>
<evidence type="ECO:0000256" key="1">
    <source>
        <dbReference type="ARBA" id="ARBA00001936"/>
    </source>
</evidence>
<dbReference type="EMBL" id="CP048630">
    <property type="protein sequence ID" value="QIB32318.1"/>
    <property type="molecule type" value="Genomic_DNA"/>
</dbReference>
<evidence type="ECO:0000256" key="4">
    <source>
        <dbReference type="ARBA" id="ARBA00022801"/>
    </source>
</evidence>
<proteinExistence type="predicted"/>
<feature type="domain" description="Nudix hydrolase" evidence="7">
    <location>
        <begin position="23"/>
        <end position="218"/>
    </location>
</feature>
<dbReference type="GO" id="GO:0046872">
    <property type="term" value="F:metal ion binding"/>
    <property type="evidence" value="ECO:0007669"/>
    <property type="project" value="UniProtKB-KW"/>
</dbReference>
<dbReference type="CDD" id="cd18870">
    <property type="entry name" value="NUDIX_AcylCoAdiphos_Nudt19"/>
    <property type="match status" value="1"/>
</dbReference>
<evidence type="ECO:0000256" key="6">
    <source>
        <dbReference type="ARBA" id="ARBA00023211"/>
    </source>
</evidence>
<keyword evidence="4" id="KW-0378">Hydrolase</keyword>
<comment type="cofactor">
    <cofactor evidence="1">
        <name>Mn(2+)</name>
        <dbReference type="ChEBI" id="CHEBI:29035"/>
    </cofactor>
</comment>
<sequence>MSRTDVTARFNVEARGPRHPTVRPADAAALILVDRSATTPRLLFGRRNPRLRFMPGKLVFPGGRLEPKDRHMPVFGMLDDESERRLGERVARPALSRPRGLALAAIRETFEETGLAIGTRDAGTPDTIPDGWQDFGGAGLFPNLEALTFVARAITPPGLIRRFDTRFFIADLADVGHRVEGTIGPEQEFVEAAWLTTDEAKRAEIPDITRAIVEEVEIRLSGGNKPWLPVPLYYGRGNRMYREPIA</sequence>
<organism evidence="8 9">
    <name type="scientific">Ancylobacter pratisalsi</name>
    <dbReference type="NCBI Taxonomy" id="1745854"/>
    <lineage>
        <taxon>Bacteria</taxon>
        <taxon>Pseudomonadati</taxon>
        <taxon>Pseudomonadota</taxon>
        <taxon>Alphaproteobacteria</taxon>
        <taxon>Hyphomicrobiales</taxon>
        <taxon>Xanthobacteraceae</taxon>
        <taxon>Ancylobacter</taxon>
    </lineage>
</organism>
<keyword evidence="9" id="KW-1185">Reference proteome</keyword>
<accession>A0A6P1YG78</accession>
<dbReference type="PANTHER" id="PTHR12318:SF0">
    <property type="entry name" value="ACYL-COENZYME A DIPHOSPHATASE NUDT19"/>
    <property type="match status" value="1"/>
</dbReference>
<dbReference type="InterPro" id="IPR039121">
    <property type="entry name" value="NUDT19"/>
</dbReference>
<dbReference type="GO" id="GO:0016818">
    <property type="term" value="F:hydrolase activity, acting on acid anhydrides, in phosphorus-containing anhydrides"/>
    <property type="evidence" value="ECO:0007669"/>
    <property type="project" value="InterPro"/>
</dbReference>
<keyword evidence="5" id="KW-0460">Magnesium</keyword>
<keyword evidence="3" id="KW-0479">Metal-binding</keyword>
<gene>
    <name evidence="8" type="ORF">G3A50_00315</name>
</gene>
<dbReference type="InterPro" id="IPR000086">
    <property type="entry name" value="NUDIX_hydrolase_dom"/>
</dbReference>
<evidence type="ECO:0000256" key="2">
    <source>
        <dbReference type="ARBA" id="ARBA00001946"/>
    </source>
</evidence>
<comment type="cofactor">
    <cofactor evidence="2">
        <name>Mg(2+)</name>
        <dbReference type="ChEBI" id="CHEBI:18420"/>
    </cofactor>
</comment>